<evidence type="ECO:0000256" key="2">
    <source>
        <dbReference type="SAM" id="Phobius"/>
    </source>
</evidence>
<feature type="region of interest" description="Disordered" evidence="1">
    <location>
        <begin position="1"/>
        <end position="95"/>
    </location>
</feature>
<dbReference type="EMBL" id="SDPW01000001">
    <property type="protein sequence ID" value="RXZ54348.1"/>
    <property type="molecule type" value="Genomic_DNA"/>
</dbReference>
<evidence type="ECO:0000313" key="4">
    <source>
        <dbReference type="EMBL" id="RXZ55027.1"/>
    </source>
</evidence>
<dbReference type="Pfam" id="PF13196">
    <property type="entry name" value="DUF4012"/>
    <property type="match status" value="1"/>
</dbReference>
<feature type="transmembrane region" description="Helical" evidence="2">
    <location>
        <begin position="107"/>
        <end position="130"/>
    </location>
</feature>
<gene>
    <name evidence="3" type="ORF">ET524_07560</name>
    <name evidence="4" type="ORF">ET524_11475</name>
</gene>
<protein>
    <submittedName>
        <fullName evidence="4">DUF4012 domain-containing protein</fullName>
    </submittedName>
</protein>
<evidence type="ECO:0000313" key="3">
    <source>
        <dbReference type="EMBL" id="RXZ54348.1"/>
    </source>
</evidence>
<dbReference type="InterPro" id="IPR025101">
    <property type="entry name" value="DUF4012"/>
</dbReference>
<keyword evidence="2" id="KW-0472">Membrane</keyword>
<evidence type="ECO:0000313" key="5">
    <source>
        <dbReference type="Proteomes" id="UP000293345"/>
    </source>
</evidence>
<keyword evidence="2" id="KW-0812">Transmembrane</keyword>
<accession>A0A4V1QU79</accession>
<dbReference type="EMBL" id="SDPW01000001">
    <property type="protein sequence ID" value="RXZ55027.1"/>
    <property type="molecule type" value="Genomic_DNA"/>
</dbReference>
<keyword evidence="2" id="KW-1133">Transmembrane helix</keyword>
<keyword evidence="5" id="KW-1185">Reference proteome</keyword>
<reference evidence="4 5" key="1">
    <citation type="submission" date="2019-01" db="EMBL/GenBank/DDBJ databases">
        <title>Senegalimassilia sp. nov. KGMB04484 isolated human feces.</title>
        <authorList>
            <person name="Han K.-I."/>
            <person name="Kim J.-S."/>
            <person name="Lee K.C."/>
            <person name="Suh M.K."/>
            <person name="Eom M.K."/>
            <person name="Lee J.H."/>
            <person name="Park S.-H."/>
            <person name="Kang S.W."/>
            <person name="Park J.-E."/>
            <person name="Oh B.S."/>
            <person name="Yu S.Y."/>
            <person name="Choi S.-H."/>
            <person name="Lee D.H."/>
            <person name="Yoon H."/>
            <person name="Kim B.-Y."/>
            <person name="Lee J.H."/>
            <person name="Lee J.-S."/>
        </authorList>
    </citation>
    <scope>NUCLEOTIDE SEQUENCE [LARGE SCALE GENOMIC DNA]</scope>
    <source>
        <strain evidence="4 5">KGMB04484</strain>
    </source>
</reference>
<dbReference type="AlphaFoldDB" id="A0A4V1QU79"/>
<dbReference type="RefSeq" id="WP_129424630.1">
    <property type="nucleotide sequence ID" value="NZ_SDPW01000001.1"/>
</dbReference>
<comment type="caution">
    <text evidence="4">The sequence shown here is derived from an EMBL/GenBank/DDBJ whole genome shotgun (WGS) entry which is preliminary data.</text>
</comment>
<name>A0A4V1QU79_9ACTN</name>
<dbReference type="OrthoDB" id="3203519at2"/>
<feature type="compositionally biased region" description="Low complexity" evidence="1">
    <location>
        <begin position="10"/>
        <end position="21"/>
    </location>
</feature>
<organism evidence="4 5">
    <name type="scientific">Senegalimassilia faecalis</name>
    <dbReference type="NCBI Taxonomy" id="2509433"/>
    <lineage>
        <taxon>Bacteria</taxon>
        <taxon>Bacillati</taxon>
        <taxon>Actinomycetota</taxon>
        <taxon>Coriobacteriia</taxon>
        <taxon>Coriobacteriales</taxon>
        <taxon>Coriobacteriaceae</taxon>
        <taxon>Senegalimassilia</taxon>
    </lineage>
</organism>
<proteinExistence type="predicted"/>
<feature type="compositionally biased region" description="Low complexity" evidence="1">
    <location>
        <begin position="29"/>
        <end position="59"/>
    </location>
</feature>
<dbReference type="Proteomes" id="UP000293345">
    <property type="component" value="Unassembled WGS sequence"/>
</dbReference>
<sequence>MQNQGKHSRPNQPGFGQQPGQSRAGAPRPQQNQPYGQPHQQRPHQPQQPTQQFGQQPYGGNFGAPQGGYSNAYGNRDYNFQPLPPSNHNHDGMIRVKKKRKKKRTGLIVAIVVIVCLIVGVGGYGAALALSAKDMKAQASGILSTVNEVQTAITGQDFAGAAQSATKLQASAKTLDEALSSPLWNVAGVIPVIGEDVKSAQTIADVLTDASDNAIVPLTQSLVQTPPSECIGQDGSLNIAAISTLLGSIQSCAPTMQRCADELNALPSMHIEQLEKMLNPAKDKLANINSTFQQANTFAPIIGALLGADGNRTYLLAAQNSAEIRASGGFPGSMGTLSIDNGQIELGDFTKVYDMMVEDTPAQCNITDEENTLFYPWYTQYSWDNGFNPDYPRVASIWATAYQEKSGQAVDGVISITPTMVQDLLAATGESFTLSDGTYIDGANATEVLQHDLYWKYLSSGANMADGNDIVDALFSEAAGYAFDAALDNMNATSLMKLVNVMMGGLDDRRVMIWLANPTEQQNIEDMGYSGSMTAATQKQPTLGVFINYWLGSKLGWWLGMDTQVSGPVAGSDGSRTYHVTTTLTNFLTEQEALAGGDYIMSEDSNRGNMNPFLYFYAPVGGSISDVVASNGATLGKATYQGIDVTYTCDVDGGMVAKPNNPLPVGTTATFTYTVTLPADVQGDLQLVTTPTLTKYHES</sequence>
<evidence type="ECO:0000256" key="1">
    <source>
        <dbReference type="SAM" id="MobiDB-lite"/>
    </source>
</evidence>